<protein>
    <submittedName>
        <fullName evidence="3">Universal stress protein</fullName>
    </submittedName>
</protein>
<dbReference type="CDD" id="cd00293">
    <property type="entry name" value="USP-like"/>
    <property type="match status" value="1"/>
</dbReference>
<proteinExistence type="inferred from homology"/>
<evidence type="ECO:0000313" key="3">
    <source>
        <dbReference type="EMBL" id="MBA5778282.1"/>
    </source>
</evidence>
<dbReference type="EMBL" id="JACFXV010000061">
    <property type="protein sequence ID" value="MBA5778282.1"/>
    <property type="molecule type" value="Genomic_DNA"/>
</dbReference>
<comment type="caution">
    <text evidence="3">The sequence shown here is derived from an EMBL/GenBank/DDBJ whole genome shotgun (WGS) entry which is preliminary data.</text>
</comment>
<dbReference type="PANTHER" id="PTHR46268">
    <property type="entry name" value="STRESS RESPONSE PROTEIN NHAX"/>
    <property type="match status" value="1"/>
</dbReference>
<dbReference type="SUPFAM" id="SSF52402">
    <property type="entry name" value="Adenine nucleotide alpha hydrolases-like"/>
    <property type="match status" value="1"/>
</dbReference>
<dbReference type="RefSeq" id="WP_182166375.1">
    <property type="nucleotide sequence ID" value="NZ_JACFXV010000061.1"/>
</dbReference>
<feature type="domain" description="UspA" evidence="2">
    <location>
        <begin position="1"/>
        <end position="140"/>
    </location>
</feature>
<dbReference type="AlphaFoldDB" id="A0A839AH97"/>
<sequence length="141" mass="15673">MYKSILLPLDLAHDSSWTKALPVAVELAERFGAELHVLTVVPDIRTSMVSQYFPNDFEATATRKAAEALNTFVAEKLSERKVTEHVATGRVFREIVRCAEANGCDLIVMASHRPEMADHLIGPSADQVVRHTDKSVMIVRD</sequence>
<name>A0A839AH97_9HYPH</name>
<dbReference type="PANTHER" id="PTHR46268:SF6">
    <property type="entry name" value="UNIVERSAL STRESS PROTEIN UP12"/>
    <property type="match status" value="1"/>
</dbReference>
<dbReference type="PRINTS" id="PR01438">
    <property type="entry name" value="UNVRSLSTRESS"/>
</dbReference>
<keyword evidence="4" id="KW-1185">Reference proteome</keyword>
<evidence type="ECO:0000259" key="2">
    <source>
        <dbReference type="Pfam" id="PF00582"/>
    </source>
</evidence>
<gene>
    <name evidence="3" type="ORF">H2509_14225</name>
</gene>
<dbReference type="InterPro" id="IPR006015">
    <property type="entry name" value="Universal_stress_UspA"/>
</dbReference>
<dbReference type="Pfam" id="PF00582">
    <property type="entry name" value="Usp"/>
    <property type="match status" value="1"/>
</dbReference>
<dbReference type="Gene3D" id="3.40.50.620">
    <property type="entry name" value="HUPs"/>
    <property type="match status" value="1"/>
</dbReference>
<evidence type="ECO:0000256" key="1">
    <source>
        <dbReference type="ARBA" id="ARBA00008791"/>
    </source>
</evidence>
<dbReference type="InterPro" id="IPR014729">
    <property type="entry name" value="Rossmann-like_a/b/a_fold"/>
</dbReference>
<dbReference type="Proteomes" id="UP000541109">
    <property type="component" value="Unassembled WGS sequence"/>
</dbReference>
<dbReference type="InterPro" id="IPR006016">
    <property type="entry name" value="UspA"/>
</dbReference>
<accession>A0A839AH97</accession>
<comment type="similarity">
    <text evidence="1">Belongs to the universal stress protein A family.</text>
</comment>
<evidence type="ECO:0000313" key="4">
    <source>
        <dbReference type="Proteomes" id="UP000541109"/>
    </source>
</evidence>
<organism evidence="3 4">
    <name type="scientific">Stappia albiluteola</name>
    <dbReference type="NCBI Taxonomy" id="2758565"/>
    <lineage>
        <taxon>Bacteria</taxon>
        <taxon>Pseudomonadati</taxon>
        <taxon>Pseudomonadota</taxon>
        <taxon>Alphaproteobacteria</taxon>
        <taxon>Hyphomicrobiales</taxon>
        <taxon>Stappiaceae</taxon>
        <taxon>Stappia</taxon>
    </lineage>
</organism>
<reference evidence="3 4" key="1">
    <citation type="submission" date="2020-07" db="EMBL/GenBank/DDBJ databases">
        <title>Stappia sp., F7233, whole genome shotgun sequencing project.</title>
        <authorList>
            <person name="Jiang S."/>
            <person name="Liu Z.W."/>
            <person name="Du Z.J."/>
        </authorList>
    </citation>
    <scope>NUCLEOTIDE SEQUENCE [LARGE SCALE GENOMIC DNA]</scope>
    <source>
        <strain evidence="3 4">F7233</strain>
    </source>
</reference>